<evidence type="ECO:0000259" key="2">
    <source>
        <dbReference type="Pfam" id="PF13439"/>
    </source>
</evidence>
<dbReference type="OrthoDB" id="258796at2"/>
<dbReference type="InterPro" id="IPR001296">
    <property type="entry name" value="Glyco_trans_1"/>
</dbReference>
<dbReference type="SUPFAM" id="SSF53756">
    <property type="entry name" value="UDP-Glycosyltransferase/glycogen phosphorylase"/>
    <property type="match status" value="1"/>
</dbReference>
<dbReference type="InterPro" id="IPR050194">
    <property type="entry name" value="Glycosyltransferase_grp1"/>
</dbReference>
<keyword evidence="4" id="KW-1185">Reference proteome</keyword>
<name>A0A517ZG80_9PLAN</name>
<dbReference type="PANTHER" id="PTHR45947:SF3">
    <property type="entry name" value="SULFOQUINOVOSYL TRANSFERASE SQD2"/>
    <property type="match status" value="1"/>
</dbReference>
<dbReference type="PANTHER" id="PTHR45947">
    <property type="entry name" value="SULFOQUINOVOSYL TRANSFERASE SQD2"/>
    <property type="match status" value="1"/>
</dbReference>
<organism evidence="3 4">
    <name type="scientific">Maioricimonas rarisocia</name>
    <dbReference type="NCBI Taxonomy" id="2528026"/>
    <lineage>
        <taxon>Bacteria</taxon>
        <taxon>Pseudomonadati</taxon>
        <taxon>Planctomycetota</taxon>
        <taxon>Planctomycetia</taxon>
        <taxon>Planctomycetales</taxon>
        <taxon>Planctomycetaceae</taxon>
        <taxon>Maioricimonas</taxon>
    </lineage>
</organism>
<keyword evidence="3" id="KW-0808">Transferase</keyword>
<feature type="domain" description="Glycosyltransferase subfamily 4-like N-terminal" evidence="2">
    <location>
        <begin position="14"/>
        <end position="182"/>
    </location>
</feature>
<dbReference type="GO" id="GO:0016757">
    <property type="term" value="F:glycosyltransferase activity"/>
    <property type="evidence" value="ECO:0007669"/>
    <property type="project" value="UniProtKB-KW"/>
</dbReference>
<evidence type="ECO:0000259" key="1">
    <source>
        <dbReference type="Pfam" id="PF00534"/>
    </source>
</evidence>
<sequence length="420" mass="45778">MNILMLTNVYTPLVGGVTRSIQTFSQGLRERGHRVLIVAPLAKGQPDPDDEVDVIRYPAIPEFYLHKYSLPLPIPGFLMTQLADFHPDVIHSHHPFLLGQSAQRGAALWNVPLVYTHHTLYEKYIGEETEYQKRLATVVSELISAYLMVCDGVIAPSHSMAERLAGQVHCPLEVIPTGVSLEKYGSGDGAAVRRRHGIPPGAFVVGHLGRLSPEKNCPFLAEAVFTFLQRHPQARFLLVGDGESREVFEEAAERFGCSDRLHLTGLLEGQDVADAYRAMNVFAFASHSETQGMVLAEAMAAGLPVVGVDASGVRDIVKDGQNGRLLPCDNAETFAAALSGIAECDQQGRKRLIDQALETAAGFATERSVDQVEQLYETVVAARTGGEDGVLDRSLTFLEYEWNAWGAMARALGQAVFATP</sequence>
<evidence type="ECO:0000313" key="4">
    <source>
        <dbReference type="Proteomes" id="UP000320496"/>
    </source>
</evidence>
<dbReference type="AlphaFoldDB" id="A0A517ZG80"/>
<gene>
    <name evidence="3" type="primary">mgs</name>
    <name evidence="3" type="ORF">Mal4_58390</name>
</gene>
<evidence type="ECO:0000313" key="3">
    <source>
        <dbReference type="EMBL" id="QDU41471.1"/>
    </source>
</evidence>
<dbReference type="EC" id="2.4.1.-" evidence="3"/>
<feature type="domain" description="Glycosyl transferase family 1" evidence="1">
    <location>
        <begin position="193"/>
        <end position="356"/>
    </location>
</feature>
<dbReference type="InterPro" id="IPR028098">
    <property type="entry name" value="Glyco_trans_4-like_N"/>
</dbReference>
<dbReference type="Pfam" id="PF00534">
    <property type="entry name" value="Glycos_transf_1"/>
    <property type="match status" value="1"/>
</dbReference>
<protein>
    <submittedName>
        <fullName evidence="3">Alpha-monoglucosyldiacylglycerol synthase</fullName>
        <ecNumber evidence="3">2.4.1.-</ecNumber>
    </submittedName>
</protein>
<dbReference type="KEGG" id="mri:Mal4_58390"/>
<dbReference type="Gene3D" id="3.40.50.2000">
    <property type="entry name" value="Glycogen Phosphorylase B"/>
    <property type="match status" value="2"/>
</dbReference>
<dbReference type="Pfam" id="PF13439">
    <property type="entry name" value="Glyco_transf_4"/>
    <property type="match status" value="1"/>
</dbReference>
<keyword evidence="3" id="KW-0328">Glycosyltransferase</keyword>
<dbReference type="EMBL" id="CP036275">
    <property type="protein sequence ID" value="QDU41471.1"/>
    <property type="molecule type" value="Genomic_DNA"/>
</dbReference>
<dbReference type="Proteomes" id="UP000320496">
    <property type="component" value="Chromosome"/>
</dbReference>
<reference evidence="3 4" key="1">
    <citation type="submission" date="2019-02" db="EMBL/GenBank/DDBJ databases">
        <title>Deep-cultivation of Planctomycetes and their phenomic and genomic characterization uncovers novel biology.</title>
        <authorList>
            <person name="Wiegand S."/>
            <person name="Jogler M."/>
            <person name="Boedeker C."/>
            <person name="Pinto D."/>
            <person name="Vollmers J."/>
            <person name="Rivas-Marin E."/>
            <person name="Kohn T."/>
            <person name="Peeters S.H."/>
            <person name="Heuer A."/>
            <person name="Rast P."/>
            <person name="Oberbeckmann S."/>
            <person name="Bunk B."/>
            <person name="Jeske O."/>
            <person name="Meyerdierks A."/>
            <person name="Storesund J.E."/>
            <person name="Kallscheuer N."/>
            <person name="Luecker S."/>
            <person name="Lage O.M."/>
            <person name="Pohl T."/>
            <person name="Merkel B.J."/>
            <person name="Hornburger P."/>
            <person name="Mueller R.-W."/>
            <person name="Bruemmer F."/>
            <person name="Labrenz M."/>
            <person name="Spormann A.M."/>
            <person name="Op den Camp H."/>
            <person name="Overmann J."/>
            <person name="Amann R."/>
            <person name="Jetten M.S.M."/>
            <person name="Mascher T."/>
            <person name="Medema M.H."/>
            <person name="Devos D.P."/>
            <person name="Kaster A.-K."/>
            <person name="Ovreas L."/>
            <person name="Rohde M."/>
            <person name="Galperin M.Y."/>
            <person name="Jogler C."/>
        </authorList>
    </citation>
    <scope>NUCLEOTIDE SEQUENCE [LARGE SCALE GENOMIC DNA]</scope>
    <source>
        <strain evidence="3 4">Mal4</strain>
    </source>
</reference>
<proteinExistence type="predicted"/>
<accession>A0A517ZG80</accession>